<dbReference type="InterPro" id="IPR058281">
    <property type="entry name" value="DUF7975"/>
</dbReference>
<dbReference type="EMBL" id="CP011564">
    <property type="protein sequence ID" value="ALG82626.1"/>
    <property type="molecule type" value="Genomic_DNA"/>
</dbReference>
<sequence length="134" mass="15260">MGHLMGRFDADTDADRLDLVTDAIRAHRDRGSAFITLQTPADAPDEPAPWIQFDAETAVVNLDCTDDELDRLEDLLREFGGCTIHERTAPEDADGTNVRIRARVDDARVAQLIERCFREVYERPADYRLWVTEL</sequence>
<dbReference type="STRING" id="1604004.HLASA_1745"/>
<evidence type="ECO:0000313" key="4">
    <source>
        <dbReference type="Proteomes" id="UP000060390"/>
    </source>
</evidence>
<evidence type="ECO:0000313" key="2">
    <source>
        <dbReference type="EMBL" id="AKH98232.1"/>
    </source>
</evidence>
<dbReference type="AlphaFoldDB" id="A0A0F7PBY0"/>
<reference evidence="2 5" key="1">
    <citation type="journal article" date="2015" name="ISME J.">
        <title>Elemental sulfur and acetate can support life of a novel strictly anaerobic haloarchaeon.</title>
        <authorList>
            <person name="Sorokin D.Y."/>
            <person name="Kublanov I.V."/>
            <person name="Gavrilov S.N."/>
            <person name="Rojo D."/>
            <person name="Roman P."/>
            <person name="Golyshin P.N."/>
            <person name="Slepak V.Z."/>
            <person name="Smedile F."/>
            <person name="Ferrer M."/>
            <person name="Messina E."/>
            <person name="La Cono V."/>
            <person name="Yakimov M.M."/>
        </authorList>
    </citation>
    <scope>NUCLEOTIDE SEQUENCE [LARGE SCALE GENOMIC DNA]</scope>
    <source>
        <strain evidence="2 5">HSR2</strain>
    </source>
</reference>
<protein>
    <recommendedName>
        <fullName evidence="1">DUF7975 domain-containing protein</fullName>
    </recommendedName>
</protein>
<dbReference type="Proteomes" id="UP000069906">
    <property type="component" value="Chromosome"/>
</dbReference>
<dbReference type="EMBL" id="CP008874">
    <property type="protein sequence ID" value="AKH98232.1"/>
    <property type="molecule type" value="Genomic_DNA"/>
</dbReference>
<dbReference type="Proteomes" id="UP000060390">
    <property type="component" value="Chromosome"/>
</dbReference>
<reference evidence="4" key="2">
    <citation type="submission" date="2015-05" db="EMBL/GenBank/DDBJ databases">
        <title>Complete genome sequence of Halanaeroarchaeum sulfurireducens type strain M27-SA2, a sulfate-reducer haloarchaeon from marine anoxic lake Medee.</title>
        <authorList>
            <person name="Messina E."/>
            <person name="Kublanov I.V."/>
            <person name="Toshchakov S."/>
            <person name="Arcadi E."/>
            <person name="La Spada G."/>
            <person name="La Cono V."/>
            <person name="Yakimov M.M."/>
        </authorList>
    </citation>
    <scope>NUCLEOTIDE SEQUENCE [LARGE SCALE GENOMIC DNA]</scope>
    <source>
        <strain evidence="4">M27-SA2</strain>
    </source>
</reference>
<feature type="domain" description="DUF7975" evidence="1">
    <location>
        <begin position="5"/>
        <end position="133"/>
    </location>
</feature>
<proteinExistence type="predicted"/>
<gene>
    <name evidence="3" type="ORF">HLASA_1745</name>
    <name evidence="2" type="ORF">HLASF_1759</name>
</gene>
<keyword evidence="5" id="KW-1185">Reference proteome</keyword>
<dbReference type="Pfam" id="PF25930">
    <property type="entry name" value="DUF7975"/>
    <property type="match status" value="1"/>
</dbReference>
<evidence type="ECO:0000313" key="3">
    <source>
        <dbReference type="EMBL" id="ALG82626.1"/>
    </source>
</evidence>
<evidence type="ECO:0000259" key="1">
    <source>
        <dbReference type="Pfam" id="PF25930"/>
    </source>
</evidence>
<dbReference type="HOGENOM" id="CLU_130241_0_0_2"/>
<name>A0A0F7PBY0_9EURY</name>
<organism evidence="2 5">
    <name type="scientific">Halanaeroarchaeum sulfurireducens</name>
    <dbReference type="NCBI Taxonomy" id="1604004"/>
    <lineage>
        <taxon>Archaea</taxon>
        <taxon>Methanobacteriati</taxon>
        <taxon>Methanobacteriota</taxon>
        <taxon>Stenosarchaea group</taxon>
        <taxon>Halobacteria</taxon>
        <taxon>Halobacteriales</taxon>
        <taxon>Halobacteriaceae</taxon>
        <taxon>Halanaeroarchaeum</taxon>
    </lineage>
</organism>
<dbReference type="KEGG" id="hsf:HLASA_1745"/>
<evidence type="ECO:0000313" key="5">
    <source>
        <dbReference type="Proteomes" id="UP000069906"/>
    </source>
</evidence>
<reference evidence="3 4" key="3">
    <citation type="journal article" date="2016" name="Stand. Genomic Sci.">
        <title>Complete genome sequence of 'Halanaeroarchaeum sulfurireducens' M27-SA2, a sulfur-reducing and acetate-oxidizing haloarchaeon from the deep-sea hypersaline anoxic lake Medee.</title>
        <authorList>
            <person name="Messina E."/>
            <person name="Sorokin D.Y."/>
            <person name="Kublanov I.V."/>
            <person name="Toshchakov S."/>
            <person name="Lopatina A."/>
            <person name="Arcadi E."/>
            <person name="Smedile F."/>
            <person name="La Spada G."/>
            <person name="La Cono V."/>
            <person name="Yakimov M.M."/>
        </authorList>
    </citation>
    <scope>NUCLEOTIDE SEQUENCE [LARGE SCALE GENOMIC DNA]</scope>
    <source>
        <strain evidence="3 4">M27-SA2</strain>
    </source>
</reference>
<accession>A0A0F7PBY0</accession>
<dbReference type="KEGG" id="hsu:HLASF_1759"/>